<dbReference type="GO" id="GO:0006790">
    <property type="term" value="P:sulfur compound metabolic process"/>
    <property type="evidence" value="ECO:0007669"/>
    <property type="project" value="TreeGrafter"/>
</dbReference>
<dbReference type="EMBL" id="DXDU01000017">
    <property type="protein sequence ID" value="HIY25812.1"/>
    <property type="molecule type" value="Genomic_DNA"/>
</dbReference>
<dbReference type="Proteomes" id="UP000823915">
    <property type="component" value="Unassembled WGS sequence"/>
</dbReference>
<comment type="caution">
    <text evidence="5">The sequence shown here is derived from an EMBL/GenBank/DDBJ whole genome shotgun (WGS) entry which is preliminary data.</text>
</comment>
<dbReference type="InterPro" id="IPR036265">
    <property type="entry name" value="HIT-like_sf"/>
</dbReference>
<evidence type="ECO:0000259" key="4">
    <source>
        <dbReference type="PROSITE" id="PS51084"/>
    </source>
</evidence>
<accession>A0A9D2C0W6</accession>
<sequence>MSLSGEQDAAPQEDCPFCQIVLEKAPCYKLYEDEYTLAFLDIAGDAEGHTLVIPKTHVENLLDCGEETALQVAGTVRLLTEHFVKHCGYDGVDLLGANGKSAGQSVGHLHIHLIPRREGDGLQAWPKLGRSLTPLEQVQRRLALTPPAAPEQTAERKEGS</sequence>
<evidence type="ECO:0000256" key="1">
    <source>
        <dbReference type="PIRSR" id="PIRSR601310-1"/>
    </source>
</evidence>
<dbReference type="Pfam" id="PF01230">
    <property type="entry name" value="HIT"/>
    <property type="match status" value="1"/>
</dbReference>
<evidence type="ECO:0000313" key="5">
    <source>
        <dbReference type="EMBL" id="HIY25812.1"/>
    </source>
</evidence>
<dbReference type="InterPro" id="IPR011146">
    <property type="entry name" value="HIT-like"/>
</dbReference>
<dbReference type="InterPro" id="IPR019808">
    <property type="entry name" value="Histidine_triad_CS"/>
</dbReference>
<dbReference type="GO" id="GO:0047627">
    <property type="term" value="F:adenylylsulfatase activity"/>
    <property type="evidence" value="ECO:0007669"/>
    <property type="project" value="TreeGrafter"/>
</dbReference>
<dbReference type="InterPro" id="IPR001310">
    <property type="entry name" value="Histidine_triad_HIT"/>
</dbReference>
<dbReference type="PANTHER" id="PTHR47670">
    <property type="entry name" value="ADENYLYLSULFATASE HINT3"/>
    <property type="match status" value="1"/>
</dbReference>
<reference evidence="5" key="1">
    <citation type="journal article" date="2021" name="PeerJ">
        <title>Extensive microbial diversity within the chicken gut microbiome revealed by metagenomics and culture.</title>
        <authorList>
            <person name="Gilroy R."/>
            <person name="Ravi A."/>
            <person name="Getino M."/>
            <person name="Pursley I."/>
            <person name="Horton D.L."/>
            <person name="Alikhan N.F."/>
            <person name="Baker D."/>
            <person name="Gharbi K."/>
            <person name="Hall N."/>
            <person name="Watson M."/>
            <person name="Adriaenssens E.M."/>
            <person name="Foster-Nyarko E."/>
            <person name="Jarju S."/>
            <person name="Secka A."/>
            <person name="Antonio M."/>
            <person name="Oren A."/>
            <person name="Chaudhuri R.R."/>
            <person name="La Ragione R."/>
            <person name="Hildebrand F."/>
            <person name="Pallen M.J."/>
        </authorList>
    </citation>
    <scope>NUCLEOTIDE SEQUENCE</scope>
    <source>
        <strain evidence="5">1282</strain>
    </source>
</reference>
<name>A0A9D2C0W6_9FIRM</name>
<dbReference type="GO" id="GO:0009150">
    <property type="term" value="P:purine ribonucleotide metabolic process"/>
    <property type="evidence" value="ECO:0007669"/>
    <property type="project" value="TreeGrafter"/>
</dbReference>
<evidence type="ECO:0000256" key="2">
    <source>
        <dbReference type="PIRSR" id="PIRSR601310-3"/>
    </source>
</evidence>
<dbReference type="PANTHER" id="PTHR47670:SF1">
    <property type="entry name" value="ADENYLYLSULFATASE HINT3"/>
    <property type="match status" value="1"/>
</dbReference>
<evidence type="ECO:0000256" key="3">
    <source>
        <dbReference type="PROSITE-ProRule" id="PRU00464"/>
    </source>
</evidence>
<dbReference type="PROSITE" id="PS51084">
    <property type="entry name" value="HIT_2"/>
    <property type="match status" value="1"/>
</dbReference>
<feature type="domain" description="HIT" evidence="4">
    <location>
        <begin position="16"/>
        <end position="123"/>
    </location>
</feature>
<gene>
    <name evidence="5" type="ORF">H9838_01395</name>
</gene>
<proteinExistence type="predicted"/>
<feature type="active site" description="Tele-AMP-histidine intermediate" evidence="1">
    <location>
        <position position="110"/>
    </location>
</feature>
<reference evidence="5" key="2">
    <citation type="submission" date="2021-04" db="EMBL/GenBank/DDBJ databases">
        <authorList>
            <person name="Gilroy R."/>
        </authorList>
    </citation>
    <scope>NUCLEOTIDE SEQUENCE</scope>
    <source>
        <strain evidence="5">1282</strain>
    </source>
</reference>
<dbReference type="SUPFAM" id="SSF54197">
    <property type="entry name" value="HIT-like"/>
    <property type="match status" value="1"/>
</dbReference>
<feature type="short sequence motif" description="Histidine triad motif" evidence="2 3">
    <location>
        <begin position="108"/>
        <end position="112"/>
    </location>
</feature>
<dbReference type="PROSITE" id="PS00892">
    <property type="entry name" value="HIT_1"/>
    <property type="match status" value="1"/>
</dbReference>
<dbReference type="Gene3D" id="3.30.428.10">
    <property type="entry name" value="HIT-like"/>
    <property type="match status" value="1"/>
</dbReference>
<organism evidence="5 6">
    <name type="scientific">Candidatus Acutalibacter pullistercoris</name>
    <dbReference type="NCBI Taxonomy" id="2838418"/>
    <lineage>
        <taxon>Bacteria</taxon>
        <taxon>Bacillati</taxon>
        <taxon>Bacillota</taxon>
        <taxon>Clostridia</taxon>
        <taxon>Eubacteriales</taxon>
        <taxon>Acutalibacteraceae</taxon>
        <taxon>Acutalibacter</taxon>
    </lineage>
</organism>
<protein>
    <submittedName>
        <fullName evidence="5">HIT domain-containing protein</fullName>
    </submittedName>
</protein>
<dbReference type="PRINTS" id="PR00332">
    <property type="entry name" value="HISTRIAD"/>
</dbReference>
<dbReference type="AlphaFoldDB" id="A0A9D2C0W6"/>
<evidence type="ECO:0000313" key="6">
    <source>
        <dbReference type="Proteomes" id="UP000823915"/>
    </source>
</evidence>